<evidence type="ECO:0000313" key="2">
    <source>
        <dbReference type="Proteomes" id="UP001597058"/>
    </source>
</evidence>
<protein>
    <submittedName>
        <fullName evidence="1">Uncharacterized protein</fullName>
    </submittedName>
</protein>
<comment type="caution">
    <text evidence="1">The sequence shown here is derived from an EMBL/GenBank/DDBJ whole genome shotgun (WGS) entry which is preliminary data.</text>
</comment>
<reference evidence="2" key="1">
    <citation type="journal article" date="2019" name="Int. J. Syst. Evol. Microbiol.">
        <title>The Global Catalogue of Microorganisms (GCM) 10K type strain sequencing project: providing services to taxonomists for standard genome sequencing and annotation.</title>
        <authorList>
            <consortium name="The Broad Institute Genomics Platform"/>
            <consortium name="The Broad Institute Genome Sequencing Center for Infectious Disease"/>
            <person name="Wu L."/>
            <person name="Ma J."/>
        </authorList>
    </citation>
    <scope>NUCLEOTIDE SEQUENCE [LARGE SCALE GENOMIC DNA]</scope>
    <source>
        <strain evidence="2">CGMCC 4.7020</strain>
    </source>
</reference>
<dbReference type="Proteomes" id="UP001597058">
    <property type="component" value="Unassembled WGS sequence"/>
</dbReference>
<dbReference type="EMBL" id="JBHTMM010000055">
    <property type="protein sequence ID" value="MFD1310562.1"/>
    <property type="molecule type" value="Genomic_DNA"/>
</dbReference>
<evidence type="ECO:0000313" key="1">
    <source>
        <dbReference type="EMBL" id="MFD1310562.1"/>
    </source>
</evidence>
<sequence>MTDVLTLDALSAPLRALRLLTLDFPDLPAPVIDLSSIYPDRLALSFHPSQGGFTGFEAWRAALGIDPGAVDFNVQCDHRTGVLTAQTEYGGADIELTGYTEVPAGARMSGAGVA</sequence>
<organism evidence="1 2">
    <name type="scientific">Streptomyces kaempferi</name>
    <dbReference type="NCBI Taxonomy" id="333725"/>
    <lineage>
        <taxon>Bacteria</taxon>
        <taxon>Bacillati</taxon>
        <taxon>Actinomycetota</taxon>
        <taxon>Actinomycetes</taxon>
        <taxon>Kitasatosporales</taxon>
        <taxon>Streptomycetaceae</taxon>
        <taxon>Streptomyces</taxon>
    </lineage>
</organism>
<gene>
    <name evidence="1" type="ORF">ACFQ5X_32590</name>
</gene>
<proteinExistence type="predicted"/>
<accession>A0ABW3XLP8</accession>
<dbReference type="RefSeq" id="WP_381233270.1">
    <property type="nucleotide sequence ID" value="NZ_JBHSKH010000010.1"/>
</dbReference>
<keyword evidence="2" id="KW-1185">Reference proteome</keyword>
<name>A0ABW3XLP8_9ACTN</name>